<name>X1GZE1_9ZZZZ</name>
<sequence>QILVDYIRSHGIKVKKIWIRSPHTLAFFLSMFFLKIGFYRVSSNPIEISEKILAENTNPQNSAPWNTHNNPWRDTFSDKEGNIIVREKIPAVNTNPWFKRLWCAIEVASVLPLILFRVYIPLLLGYTLVAERYVIDSIVTIAYFINDFGFLTSLGARLLLQFIPKDAVFIHLDSDYKTLMKRRGRNVEVKNFIDFQRVAYEKMEKLVNVISINTSILDIRQTSEKIMQALEITHIIDELD</sequence>
<feature type="transmembrane region" description="Helical" evidence="1">
    <location>
        <begin position="101"/>
        <end position="120"/>
    </location>
</feature>
<protein>
    <recommendedName>
        <fullName evidence="3">Thymidylate kinase-like domain-containing protein</fullName>
    </recommendedName>
</protein>
<proteinExistence type="predicted"/>
<dbReference type="Gene3D" id="3.40.50.300">
    <property type="entry name" value="P-loop containing nucleotide triphosphate hydrolases"/>
    <property type="match status" value="1"/>
</dbReference>
<reference evidence="2" key="1">
    <citation type="journal article" date="2014" name="Front. Microbiol.">
        <title>High frequency of phylogenetically diverse reductive dehalogenase-homologous genes in deep subseafloor sedimentary metagenomes.</title>
        <authorList>
            <person name="Kawai M."/>
            <person name="Futagami T."/>
            <person name="Toyoda A."/>
            <person name="Takaki Y."/>
            <person name="Nishi S."/>
            <person name="Hori S."/>
            <person name="Arai W."/>
            <person name="Tsubouchi T."/>
            <person name="Morono Y."/>
            <person name="Uchiyama I."/>
            <person name="Ito T."/>
            <person name="Fujiyama A."/>
            <person name="Inagaki F."/>
            <person name="Takami H."/>
        </authorList>
    </citation>
    <scope>NUCLEOTIDE SEQUENCE</scope>
    <source>
        <strain evidence="2">Expedition CK06-06</strain>
    </source>
</reference>
<feature type="transmembrane region" description="Helical" evidence="1">
    <location>
        <begin position="140"/>
        <end position="160"/>
    </location>
</feature>
<comment type="caution">
    <text evidence="2">The sequence shown here is derived from an EMBL/GenBank/DDBJ whole genome shotgun (WGS) entry which is preliminary data.</text>
</comment>
<keyword evidence="1" id="KW-0812">Transmembrane</keyword>
<evidence type="ECO:0008006" key="3">
    <source>
        <dbReference type="Google" id="ProtNLM"/>
    </source>
</evidence>
<accession>X1GZE1</accession>
<dbReference type="SUPFAM" id="SSF52540">
    <property type="entry name" value="P-loop containing nucleoside triphosphate hydrolases"/>
    <property type="match status" value="1"/>
</dbReference>
<dbReference type="InterPro" id="IPR027417">
    <property type="entry name" value="P-loop_NTPase"/>
</dbReference>
<keyword evidence="1" id="KW-1133">Transmembrane helix</keyword>
<evidence type="ECO:0000313" key="2">
    <source>
        <dbReference type="EMBL" id="GAH62507.1"/>
    </source>
</evidence>
<keyword evidence="1" id="KW-0472">Membrane</keyword>
<organism evidence="2">
    <name type="scientific">marine sediment metagenome</name>
    <dbReference type="NCBI Taxonomy" id="412755"/>
    <lineage>
        <taxon>unclassified sequences</taxon>
        <taxon>metagenomes</taxon>
        <taxon>ecological metagenomes</taxon>
    </lineage>
</organism>
<dbReference type="EMBL" id="BARU01030295">
    <property type="protein sequence ID" value="GAH62507.1"/>
    <property type="molecule type" value="Genomic_DNA"/>
</dbReference>
<evidence type="ECO:0000256" key="1">
    <source>
        <dbReference type="SAM" id="Phobius"/>
    </source>
</evidence>
<feature type="non-terminal residue" evidence="2">
    <location>
        <position position="1"/>
    </location>
</feature>
<gene>
    <name evidence="2" type="ORF">S03H2_48096</name>
</gene>
<dbReference type="AlphaFoldDB" id="X1GZE1"/>